<sequence length="73" mass="8794">MQYILTGIRKEHGELQDDLAKMLNISTAAYRNKEQGKTQFKMDEMFKIADHYNVKIEDIFLPRKYTLRELERQ</sequence>
<dbReference type="Gene3D" id="1.10.260.40">
    <property type="entry name" value="lambda repressor-like DNA-binding domains"/>
    <property type="match status" value="1"/>
</dbReference>
<reference evidence="3" key="1">
    <citation type="journal article" date="2022" name="Int. J. Syst. Evol. Microbiol.">
        <title>A novel species of lactic acid bacteria, Ligilactobacillus pabuli sp. nov., isolated from alfalfa silage.</title>
        <authorList>
            <person name="Tohno M."/>
            <person name="Tanizawa Y."/>
            <person name="Sawada H."/>
            <person name="Sakamoto M."/>
            <person name="Ohkuma M."/>
            <person name="Kobayashi H."/>
        </authorList>
    </citation>
    <scope>NUCLEOTIDE SEQUENCE</scope>
    <source>
        <strain evidence="3">AF129</strain>
    </source>
</reference>
<evidence type="ECO:0000256" key="1">
    <source>
        <dbReference type="ARBA" id="ARBA00023125"/>
    </source>
</evidence>
<keyword evidence="1" id="KW-0238">DNA-binding</keyword>
<dbReference type="Proteomes" id="UP001055149">
    <property type="component" value="Unassembled WGS sequence"/>
</dbReference>
<dbReference type="InterPro" id="IPR001387">
    <property type="entry name" value="Cro/C1-type_HTH"/>
</dbReference>
<dbReference type="PANTHER" id="PTHR46558:SF4">
    <property type="entry name" value="DNA-BIDING PHAGE PROTEIN"/>
    <property type="match status" value="1"/>
</dbReference>
<proteinExistence type="predicted"/>
<dbReference type="SMART" id="SM00530">
    <property type="entry name" value="HTH_XRE"/>
    <property type="match status" value="1"/>
</dbReference>
<evidence type="ECO:0000259" key="2">
    <source>
        <dbReference type="PROSITE" id="PS50943"/>
    </source>
</evidence>
<dbReference type="CDD" id="cd00093">
    <property type="entry name" value="HTH_XRE"/>
    <property type="match status" value="1"/>
</dbReference>
<dbReference type="PROSITE" id="PS50943">
    <property type="entry name" value="HTH_CROC1"/>
    <property type="match status" value="1"/>
</dbReference>
<dbReference type="SUPFAM" id="SSF47413">
    <property type="entry name" value="lambda repressor-like DNA-binding domains"/>
    <property type="match status" value="1"/>
</dbReference>
<feature type="domain" description="HTH cro/C1-type" evidence="2">
    <location>
        <begin position="8"/>
        <end position="59"/>
    </location>
</feature>
<gene>
    <name evidence="3" type="ORF">LPAF129_03810</name>
</gene>
<dbReference type="PANTHER" id="PTHR46558">
    <property type="entry name" value="TRACRIPTIONAL REGULATORY PROTEIN-RELATED-RELATED"/>
    <property type="match status" value="1"/>
</dbReference>
<organism evidence="3 4">
    <name type="scientific">Ligilactobacillus pabuli</name>
    <dbReference type="NCBI Taxonomy" id="2886039"/>
    <lineage>
        <taxon>Bacteria</taxon>
        <taxon>Bacillati</taxon>
        <taxon>Bacillota</taxon>
        <taxon>Bacilli</taxon>
        <taxon>Lactobacillales</taxon>
        <taxon>Lactobacillaceae</taxon>
        <taxon>Ligilactobacillus</taxon>
    </lineage>
</organism>
<name>A0ABQ5JJ03_9LACO</name>
<dbReference type="RefSeq" id="WP_244054477.1">
    <property type="nucleotide sequence ID" value="NZ_BQXH01000003.1"/>
</dbReference>
<protein>
    <recommendedName>
        <fullName evidence="2">HTH cro/C1-type domain-containing protein</fullName>
    </recommendedName>
</protein>
<evidence type="ECO:0000313" key="4">
    <source>
        <dbReference type="Proteomes" id="UP001055149"/>
    </source>
</evidence>
<keyword evidence="4" id="KW-1185">Reference proteome</keyword>
<dbReference type="Pfam" id="PF01381">
    <property type="entry name" value="HTH_3"/>
    <property type="match status" value="1"/>
</dbReference>
<evidence type="ECO:0000313" key="3">
    <source>
        <dbReference type="EMBL" id="GKS80696.1"/>
    </source>
</evidence>
<accession>A0ABQ5JJ03</accession>
<dbReference type="EMBL" id="BQXH01000003">
    <property type="protein sequence ID" value="GKS80696.1"/>
    <property type="molecule type" value="Genomic_DNA"/>
</dbReference>
<dbReference type="InterPro" id="IPR010982">
    <property type="entry name" value="Lambda_DNA-bd_dom_sf"/>
</dbReference>
<comment type="caution">
    <text evidence="3">The sequence shown here is derived from an EMBL/GenBank/DDBJ whole genome shotgun (WGS) entry which is preliminary data.</text>
</comment>